<evidence type="ECO:0000256" key="3">
    <source>
        <dbReference type="ARBA" id="ARBA00022723"/>
    </source>
</evidence>
<dbReference type="InterPro" id="IPR036398">
    <property type="entry name" value="CA_dom_sf"/>
</dbReference>
<dbReference type="Pfam" id="PF00194">
    <property type="entry name" value="Carb_anhydrase"/>
    <property type="match status" value="1"/>
</dbReference>
<dbReference type="PANTHER" id="PTHR18952:SF265">
    <property type="entry name" value="CARBONIC ANHYDRASE"/>
    <property type="match status" value="1"/>
</dbReference>
<evidence type="ECO:0000256" key="2">
    <source>
        <dbReference type="ARBA" id="ARBA00012925"/>
    </source>
</evidence>
<sequence length="283" mass="28894">MSARPWLITSALMVAAITLVGCAQPAPESSKPPVAEPAGWSCDGASGPASWAEVDPGFAACGAGTAQSPIDLPATMPAPSSVIQLSAEDAEADVFDTGHAVEFEADGEGETLTFAGDEYSLQQMHAHVPSEHTVNGQPAAAELHLVHADAAGNPLVLGILVAEGQTSGVLAPFIDRATHMADDEDVTMDIAAVLPRTLDNYEYSGSLTTPPCTEDVQWVVTSTPISMSAEQIGTLEGTQSQRTAGAAAGGPGCGWRIREARDRGVAAGSFRASAPGLPGPGTH</sequence>
<comment type="caution">
    <text evidence="9">The sequence shown here is derived from an EMBL/GenBank/DDBJ whole genome shotgun (WGS) entry which is preliminary data.</text>
</comment>
<dbReference type="RefSeq" id="WP_134373425.1">
    <property type="nucleotide sequence ID" value="NZ_SOGO01000022.1"/>
</dbReference>
<dbReference type="PROSITE" id="PS51144">
    <property type="entry name" value="ALPHA_CA_2"/>
    <property type="match status" value="1"/>
</dbReference>
<evidence type="ECO:0000256" key="7">
    <source>
        <dbReference type="SAM" id="SignalP"/>
    </source>
</evidence>
<evidence type="ECO:0000256" key="6">
    <source>
        <dbReference type="ARBA" id="ARBA00048348"/>
    </source>
</evidence>
<dbReference type="InterPro" id="IPR041891">
    <property type="entry name" value="Alpha_CA_prokaryot-like"/>
</dbReference>
<keyword evidence="10" id="KW-1185">Reference proteome</keyword>
<comment type="similarity">
    <text evidence="1">Belongs to the alpha-carbonic anhydrase family.</text>
</comment>
<name>A0ABY2JDU1_9MICO</name>
<dbReference type="InterPro" id="IPR023561">
    <property type="entry name" value="Carbonic_anhydrase_a-class"/>
</dbReference>
<proteinExistence type="inferred from homology"/>
<feature type="chain" id="PRO_5047075216" description="carbonic anhydrase" evidence="7">
    <location>
        <begin position="26"/>
        <end position="283"/>
    </location>
</feature>
<accession>A0ABY2JDU1</accession>
<dbReference type="PANTHER" id="PTHR18952">
    <property type="entry name" value="CARBONIC ANHYDRASE"/>
    <property type="match status" value="1"/>
</dbReference>
<protein>
    <recommendedName>
        <fullName evidence="2">carbonic anhydrase</fullName>
        <ecNumber evidence="2">4.2.1.1</ecNumber>
    </recommendedName>
</protein>
<evidence type="ECO:0000256" key="4">
    <source>
        <dbReference type="ARBA" id="ARBA00022833"/>
    </source>
</evidence>
<evidence type="ECO:0000256" key="5">
    <source>
        <dbReference type="ARBA" id="ARBA00023239"/>
    </source>
</evidence>
<feature type="domain" description="Alpha-carbonic anhydrase" evidence="8">
    <location>
        <begin position="38"/>
        <end position="269"/>
    </location>
</feature>
<organism evidence="9 10">
    <name type="scientific">Cryobacterium sandaracinum</name>
    <dbReference type="NCBI Taxonomy" id="1259247"/>
    <lineage>
        <taxon>Bacteria</taxon>
        <taxon>Bacillati</taxon>
        <taxon>Actinomycetota</taxon>
        <taxon>Actinomycetes</taxon>
        <taxon>Micrococcales</taxon>
        <taxon>Microbacteriaceae</taxon>
        <taxon>Cryobacterium</taxon>
    </lineage>
</organism>
<reference evidence="9 10" key="1">
    <citation type="submission" date="2019-03" db="EMBL/GenBank/DDBJ databases">
        <title>Genomics of glacier-inhabiting Cryobacterium strains.</title>
        <authorList>
            <person name="Liu Q."/>
            <person name="Xin Y.-H."/>
        </authorList>
    </citation>
    <scope>NUCLEOTIDE SEQUENCE [LARGE SCALE GENOMIC DNA]</scope>
    <source>
        <strain evidence="9 10">TMT2-16</strain>
    </source>
</reference>
<dbReference type="Proteomes" id="UP000297851">
    <property type="component" value="Unassembled WGS sequence"/>
</dbReference>
<dbReference type="CDD" id="cd03124">
    <property type="entry name" value="alpha_CA_prokaryotic_like"/>
    <property type="match status" value="1"/>
</dbReference>
<dbReference type="InterPro" id="IPR001148">
    <property type="entry name" value="CA_dom"/>
</dbReference>
<gene>
    <name evidence="9" type="ORF">E3T25_07500</name>
</gene>
<dbReference type="EC" id="4.2.1.1" evidence="2"/>
<dbReference type="EMBL" id="SOGO01000022">
    <property type="protein sequence ID" value="TFD03161.1"/>
    <property type="molecule type" value="Genomic_DNA"/>
</dbReference>
<comment type="catalytic activity">
    <reaction evidence="6">
        <text>hydrogencarbonate + H(+) = CO2 + H2O</text>
        <dbReference type="Rhea" id="RHEA:10748"/>
        <dbReference type="ChEBI" id="CHEBI:15377"/>
        <dbReference type="ChEBI" id="CHEBI:15378"/>
        <dbReference type="ChEBI" id="CHEBI:16526"/>
        <dbReference type="ChEBI" id="CHEBI:17544"/>
        <dbReference type="EC" id="4.2.1.1"/>
    </reaction>
</comment>
<keyword evidence="3" id="KW-0479">Metal-binding</keyword>
<evidence type="ECO:0000313" key="10">
    <source>
        <dbReference type="Proteomes" id="UP000297851"/>
    </source>
</evidence>
<keyword evidence="5" id="KW-0456">Lyase</keyword>
<dbReference type="SUPFAM" id="SSF51069">
    <property type="entry name" value="Carbonic anhydrase"/>
    <property type="match status" value="1"/>
</dbReference>
<dbReference type="PROSITE" id="PS51257">
    <property type="entry name" value="PROKAR_LIPOPROTEIN"/>
    <property type="match status" value="1"/>
</dbReference>
<evidence type="ECO:0000259" key="8">
    <source>
        <dbReference type="PROSITE" id="PS51144"/>
    </source>
</evidence>
<feature type="signal peptide" evidence="7">
    <location>
        <begin position="1"/>
        <end position="25"/>
    </location>
</feature>
<keyword evidence="7" id="KW-0732">Signal</keyword>
<dbReference type="Gene3D" id="3.10.200.10">
    <property type="entry name" value="Alpha carbonic anhydrase"/>
    <property type="match status" value="1"/>
</dbReference>
<keyword evidence="4" id="KW-0862">Zinc</keyword>
<evidence type="ECO:0000313" key="9">
    <source>
        <dbReference type="EMBL" id="TFD03161.1"/>
    </source>
</evidence>
<dbReference type="SMART" id="SM01057">
    <property type="entry name" value="Carb_anhydrase"/>
    <property type="match status" value="1"/>
</dbReference>
<evidence type="ECO:0000256" key="1">
    <source>
        <dbReference type="ARBA" id="ARBA00010718"/>
    </source>
</evidence>